<reference evidence="3 4" key="1">
    <citation type="journal article" date="2015" name="Genome Biol. Evol.">
        <title>Phylogenomic analyses indicate that early fungi evolved digesting cell walls of algal ancestors of land plants.</title>
        <authorList>
            <person name="Chang Y."/>
            <person name="Wang S."/>
            <person name="Sekimoto S."/>
            <person name="Aerts A.L."/>
            <person name="Choi C."/>
            <person name="Clum A."/>
            <person name="LaButti K.M."/>
            <person name="Lindquist E.A."/>
            <person name="Yee Ngan C."/>
            <person name="Ohm R.A."/>
            <person name="Salamov A.A."/>
            <person name="Grigoriev I.V."/>
            <person name="Spatafora J.W."/>
            <person name="Berbee M.L."/>
        </authorList>
    </citation>
    <scope>NUCLEOTIDE SEQUENCE [LARGE SCALE GENOMIC DNA]</scope>
    <source>
        <strain evidence="3 4">NRRL 1564</strain>
    </source>
</reference>
<dbReference type="OrthoDB" id="331600at2759"/>
<dbReference type="Proteomes" id="UP000242474">
    <property type="component" value="Unassembled WGS sequence"/>
</dbReference>
<evidence type="ECO:0000259" key="2">
    <source>
        <dbReference type="Pfam" id="PF12295"/>
    </source>
</evidence>
<evidence type="ECO:0000313" key="3">
    <source>
        <dbReference type="EMBL" id="PIA15444.1"/>
    </source>
</evidence>
<dbReference type="InterPro" id="IPR022075">
    <property type="entry name" value="Symplekin_C"/>
</dbReference>
<gene>
    <name evidence="3" type="ORF">COEREDRAFT_93247</name>
</gene>
<keyword evidence="4" id="KW-1185">Reference proteome</keyword>
<dbReference type="Pfam" id="PF12295">
    <property type="entry name" value="Symplekin_C"/>
    <property type="match status" value="1"/>
</dbReference>
<feature type="region of interest" description="Disordered" evidence="1">
    <location>
        <begin position="1"/>
        <end position="94"/>
    </location>
</feature>
<proteinExistence type="predicted"/>
<protein>
    <recommendedName>
        <fullName evidence="2">Symplekin C-terminal domain-containing protein</fullName>
    </recommendedName>
</protein>
<feature type="domain" description="Symplekin C-terminal" evidence="2">
    <location>
        <begin position="608"/>
        <end position="794"/>
    </location>
</feature>
<dbReference type="EMBL" id="KZ303507">
    <property type="protein sequence ID" value="PIA15444.1"/>
    <property type="molecule type" value="Genomic_DNA"/>
</dbReference>
<accession>A0A2G5B8W6</accession>
<organism evidence="3 4">
    <name type="scientific">Coemansia reversa (strain ATCC 12441 / NRRL 1564)</name>
    <dbReference type="NCBI Taxonomy" id="763665"/>
    <lineage>
        <taxon>Eukaryota</taxon>
        <taxon>Fungi</taxon>
        <taxon>Fungi incertae sedis</taxon>
        <taxon>Zoopagomycota</taxon>
        <taxon>Kickxellomycotina</taxon>
        <taxon>Kickxellomycetes</taxon>
        <taxon>Kickxellales</taxon>
        <taxon>Kickxellaceae</taxon>
        <taxon>Coemansia</taxon>
    </lineage>
</organism>
<sequence length="828" mass="91915">MADQPAPGADGDFGAAPPPPPGRPDDKEARISASSRARLASGQKRSVRAPRDDTDTDEEQQMRMLEENAKRVRLDDSTDVHNKKTQPSMSEEERRQLVEKQQKAAAVDKEMEAEMKAALISVPQFNLPAVDKMTPEARAKQVEDAIVRVISGSQMLQKFIQHKRLLTSTAGADRNNAQRSRVTSAEVTTGGARHVLANGLTTNSGVLEDGMIMLVRLVINCYIMVVESSRAEDKQISMDAASKWNEMHACVEEILKDIVDAPRERYNLALTLLYEMWMAVVITDPDLANTPDKPKCEFTVLALYMRWCECIFEAIVSESMDTTSNRAVAQNTSSAETPANGVPQPPQELDSLILDFIKEAPYIPPGLLSKIEPCLKNPVTATLGFATLDQAIELRPPIFQAGLTILLTYSVHPDRATRIGCIRTVKKHYSMSVIMEKIEKSAVTSLQFGVNAAIAHSKDVEEKITRLFSQVNDTQDQQQADSDLAAKKAEVLALRKRADQVIDGTLVSHSELLLALSTKNTDLLLHVFDVYKNAPSAVQIAIRRMITPLVKSMVNTPGKIIPVLIKFPQGAETLALRIIFLLCADSSRVPSRELVMSVLSMCATRNLDGNFIVFIVNGMERTEAVNSLPMIVKLLNGTEGPRTLVRESFTRLTTSYVGRPSILSPTELLMTLHSDAVTNTGNCAMEAITVYEAMRKPDGSPMYTTPVFEAALKLLVDQEDISPLMLQTADIYHRRRNGPTGTVVKLLHRLIERKVWDMADSVFETFVKSFWAMQPGTLALIKLIPADALKRIIDRDQRLGDSIKEYVSKMPEKSRKTYKWLLEDSKES</sequence>
<dbReference type="PANTHER" id="PTHR15245:SF20">
    <property type="entry name" value="SYMPLEKIN"/>
    <property type="match status" value="1"/>
</dbReference>
<dbReference type="STRING" id="763665.A0A2G5B8W6"/>
<feature type="compositionally biased region" description="Low complexity" evidence="1">
    <location>
        <begin position="31"/>
        <end position="41"/>
    </location>
</feature>
<evidence type="ECO:0000256" key="1">
    <source>
        <dbReference type="SAM" id="MobiDB-lite"/>
    </source>
</evidence>
<name>A0A2G5B8W6_COERN</name>
<evidence type="ECO:0000313" key="4">
    <source>
        <dbReference type="Proteomes" id="UP000242474"/>
    </source>
</evidence>
<dbReference type="GO" id="GO:0005847">
    <property type="term" value="C:mRNA cleavage and polyadenylation specificity factor complex"/>
    <property type="evidence" value="ECO:0007669"/>
    <property type="project" value="TreeGrafter"/>
</dbReference>
<feature type="compositionally biased region" description="Basic and acidic residues" evidence="1">
    <location>
        <begin position="60"/>
        <end position="82"/>
    </location>
</feature>
<feature type="compositionally biased region" description="Low complexity" evidence="1">
    <location>
        <begin position="1"/>
        <end position="15"/>
    </location>
</feature>
<dbReference type="PANTHER" id="PTHR15245">
    <property type="entry name" value="SYMPLEKIN-RELATED"/>
    <property type="match status" value="1"/>
</dbReference>
<dbReference type="InterPro" id="IPR021850">
    <property type="entry name" value="Symplekin/Pta1"/>
</dbReference>
<dbReference type="AlphaFoldDB" id="A0A2G5B8W6"/>